<sequence>MRMTASRKITSSSGNLCQVCGIKPNYVDATGVTHAFCGKTCARTHAQGAAAVKPSVCSIVGCNEPESPSFQGFCSAEHTKLGVTSGIVPGCVRCKSVPQTNGQMCENCVQMPPDEPQTWNIKRSGTVWREFEREWKNRWETGEAATIEGLFEISYPSDVSANKDAFRESLEFAGGVRLLRTFHASQCICDMGTRGAVLCDWRSCGICNIVKSAFKGVAFGAPHNKGRHGNGLYSFLDPSAADRFATSCLSSPYRVMIASDVVVPKNPSKNNSVLMGDQVVVRESGAITPRFIVMYIKTEET</sequence>
<dbReference type="HOGENOM" id="CLU_073377_0_0_1"/>
<proteinExistence type="predicted"/>
<reference evidence="1 2" key="1">
    <citation type="submission" date="2014-06" db="EMBL/GenBank/DDBJ databases">
        <authorList>
            <consortium name="DOE Joint Genome Institute"/>
            <person name="Kuo A."/>
            <person name="Kohler A."/>
            <person name="Nagy L.G."/>
            <person name="Floudas D."/>
            <person name="Copeland A."/>
            <person name="Barry K.W."/>
            <person name="Cichocki N."/>
            <person name="Veneault-Fourrey C."/>
            <person name="LaButti K."/>
            <person name="Lindquist E.A."/>
            <person name="Lipzen A."/>
            <person name="Lundell T."/>
            <person name="Morin E."/>
            <person name="Murat C."/>
            <person name="Sun H."/>
            <person name="Tunlid A."/>
            <person name="Henrissat B."/>
            <person name="Grigoriev I.V."/>
            <person name="Hibbett D.S."/>
            <person name="Martin F."/>
            <person name="Nordberg H.P."/>
            <person name="Cantor M.N."/>
            <person name="Hua S.X."/>
        </authorList>
    </citation>
    <scope>NUCLEOTIDE SEQUENCE [LARGE SCALE GENOMIC DNA]</scope>
    <source>
        <strain evidence="1 2">ATCC 200175</strain>
    </source>
</reference>
<keyword evidence="2" id="KW-1185">Reference proteome</keyword>
<gene>
    <name evidence="1" type="ORF">PAXINDRAFT_171437</name>
</gene>
<protein>
    <recommendedName>
        <fullName evidence="3">PARP catalytic domain-containing protein</fullName>
    </recommendedName>
</protein>
<dbReference type="EMBL" id="KN819369">
    <property type="protein sequence ID" value="KIJ12037.1"/>
    <property type="molecule type" value="Genomic_DNA"/>
</dbReference>
<dbReference type="Proteomes" id="UP000053647">
    <property type="component" value="Unassembled WGS sequence"/>
</dbReference>
<dbReference type="SUPFAM" id="SSF56399">
    <property type="entry name" value="ADP-ribosylation"/>
    <property type="match status" value="1"/>
</dbReference>
<evidence type="ECO:0000313" key="1">
    <source>
        <dbReference type="EMBL" id="KIJ12037.1"/>
    </source>
</evidence>
<name>A0A0C9TWG9_PAXIN</name>
<evidence type="ECO:0008006" key="3">
    <source>
        <dbReference type="Google" id="ProtNLM"/>
    </source>
</evidence>
<dbReference type="AlphaFoldDB" id="A0A0C9TWG9"/>
<dbReference type="OrthoDB" id="2419903at2759"/>
<accession>A0A0C9TWG9</accession>
<organism evidence="1 2">
    <name type="scientific">Paxillus involutus ATCC 200175</name>
    <dbReference type="NCBI Taxonomy" id="664439"/>
    <lineage>
        <taxon>Eukaryota</taxon>
        <taxon>Fungi</taxon>
        <taxon>Dikarya</taxon>
        <taxon>Basidiomycota</taxon>
        <taxon>Agaricomycotina</taxon>
        <taxon>Agaricomycetes</taxon>
        <taxon>Agaricomycetidae</taxon>
        <taxon>Boletales</taxon>
        <taxon>Paxilineae</taxon>
        <taxon>Paxillaceae</taxon>
        <taxon>Paxillus</taxon>
    </lineage>
</organism>
<dbReference type="Gene3D" id="3.90.228.10">
    <property type="match status" value="1"/>
</dbReference>
<evidence type="ECO:0000313" key="2">
    <source>
        <dbReference type="Proteomes" id="UP000053647"/>
    </source>
</evidence>
<reference evidence="2" key="2">
    <citation type="submission" date="2015-01" db="EMBL/GenBank/DDBJ databases">
        <title>Evolutionary Origins and Diversification of the Mycorrhizal Mutualists.</title>
        <authorList>
            <consortium name="DOE Joint Genome Institute"/>
            <consortium name="Mycorrhizal Genomics Consortium"/>
            <person name="Kohler A."/>
            <person name="Kuo A."/>
            <person name="Nagy L.G."/>
            <person name="Floudas D."/>
            <person name="Copeland A."/>
            <person name="Barry K.W."/>
            <person name="Cichocki N."/>
            <person name="Veneault-Fourrey C."/>
            <person name="LaButti K."/>
            <person name="Lindquist E.A."/>
            <person name="Lipzen A."/>
            <person name="Lundell T."/>
            <person name="Morin E."/>
            <person name="Murat C."/>
            <person name="Riley R."/>
            <person name="Ohm R."/>
            <person name="Sun H."/>
            <person name="Tunlid A."/>
            <person name="Henrissat B."/>
            <person name="Grigoriev I.V."/>
            <person name="Hibbett D.S."/>
            <person name="Martin F."/>
        </authorList>
    </citation>
    <scope>NUCLEOTIDE SEQUENCE [LARGE SCALE GENOMIC DNA]</scope>
    <source>
        <strain evidence="2">ATCC 200175</strain>
    </source>
</reference>